<dbReference type="KEGG" id="cpho:CPHO_03560"/>
<dbReference type="Proteomes" id="UP000185491">
    <property type="component" value="Chromosome"/>
</dbReference>
<sequence>MSSEVWTWRDNVLLDPQGREVALFRSGVIHMGIHHILTEIQRSEMKLAIAATTSKGEVFSLAQDGFSIGRLSANCGGRRYRLDRVHRFRRERLLKDSEGHAFARTCPAGASLEVFDHPQDCAVPDLDFIFLTWACKEADNPTRLYT</sequence>
<gene>
    <name evidence="1" type="ORF">CPHO_03560</name>
</gene>
<name>A0A1L7D268_9CORY</name>
<dbReference type="STRING" id="161895.CPHO_03560"/>
<dbReference type="EMBL" id="CP009249">
    <property type="protein sequence ID" value="APT92122.1"/>
    <property type="molecule type" value="Genomic_DNA"/>
</dbReference>
<organism evidence="1 2">
    <name type="scientific">Corynebacterium phocae</name>
    <dbReference type="NCBI Taxonomy" id="161895"/>
    <lineage>
        <taxon>Bacteria</taxon>
        <taxon>Bacillati</taxon>
        <taxon>Actinomycetota</taxon>
        <taxon>Actinomycetes</taxon>
        <taxon>Mycobacteriales</taxon>
        <taxon>Corynebacteriaceae</taxon>
        <taxon>Corynebacterium</taxon>
    </lineage>
</organism>
<dbReference type="RefSeq" id="WP_075733281.1">
    <property type="nucleotide sequence ID" value="NZ_CP009249.1"/>
</dbReference>
<protein>
    <submittedName>
        <fullName evidence="1">Uncharacterized protein</fullName>
    </submittedName>
</protein>
<proteinExistence type="predicted"/>
<dbReference type="OrthoDB" id="4420480at2"/>
<accession>A0A1L7D268</accession>
<keyword evidence="2" id="KW-1185">Reference proteome</keyword>
<dbReference type="AlphaFoldDB" id="A0A1L7D268"/>
<evidence type="ECO:0000313" key="2">
    <source>
        <dbReference type="Proteomes" id="UP000185491"/>
    </source>
</evidence>
<reference evidence="1 2" key="1">
    <citation type="submission" date="2014-08" db="EMBL/GenBank/DDBJ databases">
        <title>Complete genome sequence of Corynebacterium phocae M408/89/1(T)(=DSM 44612(T)), isolated from the common seal (Phoca vitulina).</title>
        <authorList>
            <person name="Ruckert C."/>
            <person name="Albersmeier A."/>
            <person name="Winkler A."/>
            <person name="Kalinowski J."/>
        </authorList>
    </citation>
    <scope>NUCLEOTIDE SEQUENCE [LARGE SCALE GENOMIC DNA]</scope>
    <source>
        <strain evidence="1 2">M408/89/1</strain>
    </source>
</reference>
<evidence type="ECO:0000313" key="1">
    <source>
        <dbReference type="EMBL" id="APT92122.1"/>
    </source>
</evidence>